<dbReference type="RefSeq" id="XP_012181177.1">
    <property type="nucleotide sequence ID" value="XM_012325787.1"/>
</dbReference>
<reference evidence="3 4" key="1">
    <citation type="journal article" date="2012" name="Appl. Environ. Microbiol.">
        <title>Short-read sequencing for genomic analysis of the brown rot fungus Fibroporia radiculosa.</title>
        <authorList>
            <person name="Tang J.D."/>
            <person name="Perkins A.D."/>
            <person name="Sonstegard T.S."/>
            <person name="Schroeder S.G."/>
            <person name="Burgess S.C."/>
            <person name="Diehl S.V."/>
        </authorList>
    </citation>
    <scope>NUCLEOTIDE SEQUENCE [LARGE SCALE GENOMIC DNA]</scope>
    <source>
        <strain evidence="3 4">TFFH 294</strain>
    </source>
</reference>
<dbReference type="PANTHER" id="PTHR10358">
    <property type="entry name" value="ENDOSULFINE"/>
    <property type="match status" value="1"/>
</dbReference>
<dbReference type="Pfam" id="PF04667">
    <property type="entry name" value="Endosulfine"/>
    <property type="match status" value="1"/>
</dbReference>
<dbReference type="PANTHER" id="PTHR10358:SF6">
    <property type="entry name" value="ENDOSULFINE, ISOFORM A"/>
    <property type="match status" value="1"/>
</dbReference>
<dbReference type="GO" id="GO:0005737">
    <property type="term" value="C:cytoplasm"/>
    <property type="evidence" value="ECO:0007669"/>
    <property type="project" value="TreeGrafter"/>
</dbReference>
<dbReference type="GeneID" id="24096805"/>
<dbReference type="InterPro" id="IPR006760">
    <property type="entry name" value="Endosulphine"/>
</dbReference>
<sequence length="538" mass="59667">MPTLSVCSAVRETLENTAVSLHAHHILISGKASPTLFRIKGRIPDNVDVILGSNLIFRICGTVDSVDIAPITIQKSAAAKHIVEYFQTNSRQLGISTVTDIFIDEDGFAKSPSRPANLSVHSFVRLLSLELLLSCNSTNRDKQMVEGTDLFGTYAYLPLLSVLGNLVEKFVSLHLVGWYPMIFGPWRNRLDLETTYIPSIADSVRNIAERSTDPDFRRQFRRILKILRRRCSSAASELHAALSDHFGASEIEVDVATPSEVDIICISLEELFRRTIKPSPFKGQHVLSQPVTSDFEDDKSVLDQLSTVSSDDTTKILNSTSEYLLDDNEDDDEADTLHGFTDDFDMGLDGEADIDAVQRELSWNSFQAYGIPVLQLDASAHTDYEDPFAPTRSTSEMHDCRGILMRNNSNRKLTEEEQKLFRLYGKLPTHKNVLMKMQKDRKYFDSGDYALSKAGVAPQNAVGTAIPNPENIPHASSPSVNSHQPLSISPTNSSMMPGKESPLAEPQTAATVDEAEKPESSDELSTDHTENNFEENDG</sequence>
<dbReference type="OrthoDB" id="5949865at2759"/>
<accession>J4H2P7</accession>
<evidence type="ECO:0000256" key="1">
    <source>
        <dbReference type="ARBA" id="ARBA00010520"/>
    </source>
</evidence>
<dbReference type="HOGENOM" id="CLU_506257_0_0_1"/>
<keyword evidence="4" id="KW-1185">Reference proteome</keyword>
<dbReference type="STRING" id="599839.J4H2P7"/>
<proteinExistence type="inferred from homology"/>
<feature type="region of interest" description="Disordered" evidence="2">
    <location>
        <begin position="461"/>
        <end position="538"/>
    </location>
</feature>
<protein>
    <recommendedName>
        <fullName evidence="5">mRNA stability protein</fullName>
    </recommendedName>
</protein>
<feature type="compositionally biased region" description="Basic and acidic residues" evidence="2">
    <location>
        <begin position="514"/>
        <end position="531"/>
    </location>
</feature>
<evidence type="ECO:0000313" key="4">
    <source>
        <dbReference type="Proteomes" id="UP000006352"/>
    </source>
</evidence>
<gene>
    <name evidence="3" type="ORF">FIBRA_03965</name>
</gene>
<comment type="similarity">
    <text evidence="1">Belongs to the endosulfine family.</text>
</comment>
<evidence type="ECO:0008006" key="5">
    <source>
        <dbReference type="Google" id="ProtNLM"/>
    </source>
</evidence>
<feature type="compositionally biased region" description="Polar residues" evidence="2">
    <location>
        <begin position="474"/>
        <end position="495"/>
    </location>
</feature>
<dbReference type="AlphaFoldDB" id="J4H2P7"/>
<name>J4H2P7_9APHY</name>
<organism evidence="3 4">
    <name type="scientific">Fibroporia radiculosa</name>
    <dbReference type="NCBI Taxonomy" id="599839"/>
    <lineage>
        <taxon>Eukaryota</taxon>
        <taxon>Fungi</taxon>
        <taxon>Dikarya</taxon>
        <taxon>Basidiomycota</taxon>
        <taxon>Agaricomycotina</taxon>
        <taxon>Agaricomycetes</taxon>
        <taxon>Polyporales</taxon>
        <taxon>Fibroporiaceae</taxon>
        <taxon>Fibroporia</taxon>
    </lineage>
</organism>
<dbReference type="GO" id="GO:0004864">
    <property type="term" value="F:protein phosphatase inhibitor activity"/>
    <property type="evidence" value="ECO:0007669"/>
    <property type="project" value="TreeGrafter"/>
</dbReference>
<dbReference type="Proteomes" id="UP000006352">
    <property type="component" value="Unassembled WGS sequence"/>
</dbReference>
<evidence type="ECO:0000256" key="2">
    <source>
        <dbReference type="SAM" id="MobiDB-lite"/>
    </source>
</evidence>
<evidence type="ECO:0000313" key="3">
    <source>
        <dbReference type="EMBL" id="CCM01894.1"/>
    </source>
</evidence>
<dbReference type="EMBL" id="HE797054">
    <property type="protein sequence ID" value="CCM01894.1"/>
    <property type="molecule type" value="Genomic_DNA"/>
</dbReference>
<dbReference type="InParanoid" id="J4H2P7"/>